<sequence>MTKPSMQNQIQFNNKTFPDKPLMQKKTQLSSLIYKSWPVL</sequence>
<organism evidence="1 2">
    <name type="scientific">Rubroshorea leprosula</name>
    <dbReference type="NCBI Taxonomy" id="152421"/>
    <lineage>
        <taxon>Eukaryota</taxon>
        <taxon>Viridiplantae</taxon>
        <taxon>Streptophyta</taxon>
        <taxon>Embryophyta</taxon>
        <taxon>Tracheophyta</taxon>
        <taxon>Spermatophyta</taxon>
        <taxon>Magnoliopsida</taxon>
        <taxon>eudicotyledons</taxon>
        <taxon>Gunneridae</taxon>
        <taxon>Pentapetalae</taxon>
        <taxon>rosids</taxon>
        <taxon>malvids</taxon>
        <taxon>Malvales</taxon>
        <taxon>Dipterocarpaceae</taxon>
        <taxon>Rubroshorea</taxon>
    </lineage>
</organism>
<protein>
    <submittedName>
        <fullName evidence="1">Uncharacterized protein</fullName>
    </submittedName>
</protein>
<dbReference type="Proteomes" id="UP001054252">
    <property type="component" value="Unassembled WGS sequence"/>
</dbReference>
<name>A0AAV5JC06_9ROSI</name>
<gene>
    <name evidence="1" type="ORF">SLEP1_g22381</name>
</gene>
<proteinExistence type="predicted"/>
<reference evidence="1 2" key="1">
    <citation type="journal article" date="2021" name="Commun. Biol.">
        <title>The genome of Shorea leprosula (Dipterocarpaceae) highlights the ecological relevance of drought in aseasonal tropical rainforests.</title>
        <authorList>
            <person name="Ng K.K.S."/>
            <person name="Kobayashi M.J."/>
            <person name="Fawcett J.A."/>
            <person name="Hatakeyama M."/>
            <person name="Paape T."/>
            <person name="Ng C.H."/>
            <person name="Ang C.C."/>
            <person name="Tnah L.H."/>
            <person name="Lee C.T."/>
            <person name="Nishiyama T."/>
            <person name="Sese J."/>
            <person name="O'Brien M.J."/>
            <person name="Copetti D."/>
            <person name="Mohd Noor M.I."/>
            <person name="Ong R.C."/>
            <person name="Putra M."/>
            <person name="Sireger I.Z."/>
            <person name="Indrioko S."/>
            <person name="Kosugi Y."/>
            <person name="Izuno A."/>
            <person name="Isagi Y."/>
            <person name="Lee S.L."/>
            <person name="Shimizu K.K."/>
        </authorList>
    </citation>
    <scope>NUCLEOTIDE SEQUENCE [LARGE SCALE GENOMIC DNA]</scope>
    <source>
        <strain evidence="1">214</strain>
    </source>
</reference>
<dbReference type="AlphaFoldDB" id="A0AAV5JC06"/>
<accession>A0AAV5JC06</accession>
<comment type="caution">
    <text evidence="1">The sequence shown here is derived from an EMBL/GenBank/DDBJ whole genome shotgun (WGS) entry which is preliminary data.</text>
</comment>
<keyword evidence="2" id="KW-1185">Reference proteome</keyword>
<evidence type="ECO:0000313" key="1">
    <source>
        <dbReference type="EMBL" id="GKV11097.1"/>
    </source>
</evidence>
<evidence type="ECO:0000313" key="2">
    <source>
        <dbReference type="Proteomes" id="UP001054252"/>
    </source>
</evidence>
<dbReference type="EMBL" id="BPVZ01000033">
    <property type="protein sequence ID" value="GKV11097.1"/>
    <property type="molecule type" value="Genomic_DNA"/>
</dbReference>